<dbReference type="Proteomes" id="UP001165136">
    <property type="component" value="Unassembled WGS sequence"/>
</dbReference>
<dbReference type="SUPFAM" id="SSF118196">
    <property type="entry name" value="YaeB-like"/>
    <property type="match status" value="1"/>
</dbReference>
<feature type="domain" description="TsaA-like" evidence="3">
    <location>
        <begin position="7"/>
        <end position="139"/>
    </location>
</feature>
<dbReference type="RefSeq" id="WP_027945391.1">
    <property type="nucleotide sequence ID" value="NZ_BSTI01000032.1"/>
</dbReference>
<dbReference type="InterPro" id="IPR023370">
    <property type="entry name" value="TrmO-like_N"/>
</dbReference>
<comment type="similarity">
    <text evidence="2">Belongs to the tRNA methyltransferase O family.</text>
</comment>
<dbReference type="PANTHER" id="PTHR12818:SF0">
    <property type="entry name" value="TRNA (ADENINE(37)-N6)-METHYLTRANSFERASE"/>
    <property type="match status" value="1"/>
</dbReference>
<dbReference type="PROSITE" id="PS51668">
    <property type="entry name" value="TSAA_2"/>
    <property type="match status" value="1"/>
</dbReference>
<sequence length="162" mass="18380">MTDGIILSPVARVLGGRPEMYEDNWYDTKAVIRLADRFEPSALQGLSEFSHLEIVFQFDRIGDEDVQSRPRPPRKNPDGPLVGVFAHRGPYRPNRLGVSVCRLLAVDGRDLQVADLDALDGTPVLDIKPYLVEFAPTDPVRQPEWATRLMREYYRESDQVAD</sequence>
<proteinExistence type="inferred from homology"/>
<dbReference type="NCBIfam" id="TIGR00104">
    <property type="entry name" value="tRNA_TsaA"/>
    <property type="match status" value="1"/>
</dbReference>
<keyword evidence="1" id="KW-0949">S-adenosyl-L-methionine</keyword>
<evidence type="ECO:0000256" key="2">
    <source>
        <dbReference type="ARBA" id="ARBA00033753"/>
    </source>
</evidence>
<dbReference type="Pfam" id="PF01980">
    <property type="entry name" value="TrmO_N"/>
    <property type="match status" value="1"/>
</dbReference>
<dbReference type="PANTHER" id="PTHR12818">
    <property type="entry name" value="TRNA (ADENINE(37)-N6)-METHYLTRANSFERASE"/>
    <property type="match status" value="1"/>
</dbReference>
<protein>
    <submittedName>
        <fullName evidence="4">tRNA (N6-threonylcarbamoyladenosine(37)-N6)-methyltransferase TrmO</fullName>
    </submittedName>
</protein>
<dbReference type="InterPro" id="IPR036413">
    <property type="entry name" value="YaeB-like_sf"/>
</dbReference>
<evidence type="ECO:0000259" key="3">
    <source>
        <dbReference type="PROSITE" id="PS51668"/>
    </source>
</evidence>
<organism evidence="4 5">
    <name type="scientific">Amycolatopsis taiwanensis</name>
    <dbReference type="NCBI Taxonomy" id="342230"/>
    <lineage>
        <taxon>Bacteria</taxon>
        <taxon>Bacillati</taxon>
        <taxon>Actinomycetota</taxon>
        <taxon>Actinomycetes</taxon>
        <taxon>Pseudonocardiales</taxon>
        <taxon>Pseudonocardiaceae</taxon>
        <taxon>Amycolatopsis</taxon>
    </lineage>
</organism>
<name>A0A9W6RAI4_9PSEU</name>
<dbReference type="AlphaFoldDB" id="A0A9W6RAI4"/>
<dbReference type="InterPro" id="IPR036414">
    <property type="entry name" value="YaeB_N_sf"/>
</dbReference>
<evidence type="ECO:0000313" key="4">
    <source>
        <dbReference type="EMBL" id="GLY71190.1"/>
    </source>
</evidence>
<dbReference type="InterPro" id="IPR040372">
    <property type="entry name" value="YaeB-like"/>
</dbReference>
<evidence type="ECO:0000313" key="5">
    <source>
        <dbReference type="Proteomes" id="UP001165136"/>
    </source>
</evidence>
<dbReference type="EMBL" id="BSTI01000032">
    <property type="protein sequence ID" value="GLY71190.1"/>
    <property type="molecule type" value="Genomic_DNA"/>
</dbReference>
<evidence type="ECO:0000256" key="1">
    <source>
        <dbReference type="ARBA" id="ARBA00022691"/>
    </source>
</evidence>
<reference evidence="4" key="1">
    <citation type="submission" date="2023-03" db="EMBL/GenBank/DDBJ databases">
        <title>Amycolatopsis taiwanensis NBRC 103393.</title>
        <authorList>
            <person name="Ichikawa N."/>
            <person name="Sato H."/>
            <person name="Tonouchi N."/>
        </authorList>
    </citation>
    <scope>NUCLEOTIDE SEQUENCE</scope>
    <source>
        <strain evidence="4">NBRC 103393</strain>
    </source>
</reference>
<comment type="caution">
    <text evidence="4">The sequence shown here is derived from an EMBL/GenBank/DDBJ whole genome shotgun (WGS) entry which is preliminary data.</text>
</comment>
<gene>
    <name evidence="4" type="ORF">Atai01_78090</name>
</gene>
<keyword evidence="5" id="KW-1185">Reference proteome</keyword>
<dbReference type="Gene3D" id="2.40.30.70">
    <property type="entry name" value="YaeB-like"/>
    <property type="match status" value="1"/>
</dbReference>
<accession>A0A9W6RAI4</accession>
<dbReference type="CDD" id="cd09281">
    <property type="entry name" value="UPF0066"/>
    <property type="match status" value="1"/>
</dbReference>